<name>A0A9P8YC32_9PEZI</name>
<feature type="region of interest" description="Disordered" evidence="7">
    <location>
        <begin position="1"/>
        <end position="99"/>
    </location>
</feature>
<evidence type="ECO:0000256" key="7">
    <source>
        <dbReference type="SAM" id="MobiDB-lite"/>
    </source>
</evidence>
<comment type="caution">
    <text evidence="8">The sequence shown here is derived from an EMBL/GenBank/DDBJ whole genome shotgun (WGS) entry which is preliminary data.</text>
</comment>
<keyword evidence="6" id="KW-0464">Manganese</keyword>
<keyword evidence="4" id="KW-0378">Hydrolase</keyword>
<dbReference type="PANTHER" id="PTHR12992:SF24">
    <property type="entry name" value="PEROXISOMAL COENZYME A DIPHOSPHATASE NUDT7"/>
    <property type="match status" value="1"/>
</dbReference>
<accession>A0A9P8YC32</accession>
<comment type="cofactor">
    <cofactor evidence="1">
        <name>Mn(2+)</name>
        <dbReference type="ChEBI" id="CHEBI:29035"/>
    </cofactor>
</comment>
<sequence>MSSAATAAAALDEPVPICVNGDNSDTDDDDDNTSSASRPRYNLRSRRRSAAQLAIAATPALTHDDDDDDSAPVFSAQQQQQRRKQQRHSSVDHYTSQSGELSSGVAADLLVVPSGGASSYWDVTAMAPLSPVSAAAIARLRAYRPPPFPTWDRLPVSRRAAVLVLLYADRRGDLRVVITMRAASLRSSLETGYQIARREAWEEIGLPLDEAKLPKPFRIEALCDLPCSLARTEIAVRPCVAFLHADDIPPDAQLTGNNNTSSQQQQSTNLVEEAMMPRLDAKEVAAVFSAPLHNFLLAQDRDPLAGEKPLPSGHWYDGRWTRWHGKPWRVHNFHVPVNDQRVVRPKVRESGQAALADRLDDYNGSGSGGGEDSTEELLDDQRFLVWGMTGRIIVDVARVAYGVEPQFEHNEHYGDEEIISRLEAAGLLGEKKRNEVGQEAIKEVVKDEKM</sequence>
<protein>
    <recommendedName>
        <fullName evidence="10">Nudix hydrolase domain-containing protein</fullName>
    </recommendedName>
</protein>
<evidence type="ECO:0000256" key="4">
    <source>
        <dbReference type="ARBA" id="ARBA00022801"/>
    </source>
</evidence>
<feature type="compositionally biased region" description="Low complexity" evidence="7">
    <location>
        <begin position="50"/>
        <end position="61"/>
    </location>
</feature>
<evidence type="ECO:0000256" key="1">
    <source>
        <dbReference type="ARBA" id="ARBA00001936"/>
    </source>
</evidence>
<dbReference type="GO" id="GO:0015938">
    <property type="term" value="P:coenzyme A catabolic process"/>
    <property type="evidence" value="ECO:0007669"/>
    <property type="project" value="TreeGrafter"/>
</dbReference>
<dbReference type="GeneID" id="70187886"/>
<dbReference type="GO" id="GO:0046872">
    <property type="term" value="F:metal ion binding"/>
    <property type="evidence" value="ECO:0007669"/>
    <property type="project" value="UniProtKB-KW"/>
</dbReference>
<keyword evidence="5" id="KW-0460">Magnesium</keyword>
<gene>
    <name evidence="8" type="ORF">B0I36DRAFT_360605</name>
</gene>
<dbReference type="PANTHER" id="PTHR12992">
    <property type="entry name" value="NUDIX HYDROLASE"/>
    <property type="match status" value="1"/>
</dbReference>
<organism evidence="8 9">
    <name type="scientific">Microdochium trichocladiopsis</name>
    <dbReference type="NCBI Taxonomy" id="1682393"/>
    <lineage>
        <taxon>Eukaryota</taxon>
        <taxon>Fungi</taxon>
        <taxon>Dikarya</taxon>
        <taxon>Ascomycota</taxon>
        <taxon>Pezizomycotina</taxon>
        <taxon>Sordariomycetes</taxon>
        <taxon>Xylariomycetidae</taxon>
        <taxon>Xylariales</taxon>
        <taxon>Microdochiaceae</taxon>
        <taxon>Microdochium</taxon>
    </lineage>
</organism>
<evidence type="ECO:0008006" key="10">
    <source>
        <dbReference type="Google" id="ProtNLM"/>
    </source>
</evidence>
<evidence type="ECO:0000256" key="2">
    <source>
        <dbReference type="ARBA" id="ARBA00001946"/>
    </source>
</evidence>
<comment type="cofactor">
    <cofactor evidence="2">
        <name>Mg(2+)</name>
        <dbReference type="ChEBI" id="CHEBI:18420"/>
    </cofactor>
</comment>
<dbReference type="Gene3D" id="3.90.79.10">
    <property type="entry name" value="Nucleoside Triphosphate Pyrophosphohydrolase"/>
    <property type="match status" value="1"/>
</dbReference>
<feature type="compositionally biased region" description="Low complexity" evidence="7">
    <location>
        <begin position="1"/>
        <end position="10"/>
    </location>
</feature>
<dbReference type="Proteomes" id="UP000756346">
    <property type="component" value="Unassembled WGS sequence"/>
</dbReference>
<keyword evidence="9" id="KW-1185">Reference proteome</keyword>
<dbReference type="GO" id="GO:0010945">
    <property type="term" value="F:coenzyme A diphosphatase activity"/>
    <property type="evidence" value="ECO:0007669"/>
    <property type="project" value="InterPro"/>
</dbReference>
<evidence type="ECO:0000256" key="6">
    <source>
        <dbReference type="ARBA" id="ARBA00023211"/>
    </source>
</evidence>
<evidence type="ECO:0000256" key="5">
    <source>
        <dbReference type="ARBA" id="ARBA00022842"/>
    </source>
</evidence>
<dbReference type="InterPro" id="IPR015797">
    <property type="entry name" value="NUDIX_hydrolase-like_dom_sf"/>
</dbReference>
<dbReference type="AlphaFoldDB" id="A0A9P8YC32"/>
<evidence type="ECO:0000313" key="8">
    <source>
        <dbReference type="EMBL" id="KAH7035200.1"/>
    </source>
</evidence>
<dbReference type="SUPFAM" id="SSF55811">
    <property type="entry name" value="Nudix"/>
    <property type="match status" value="1"/>
</dbReference>
<feature type="region of interest" description="Disordered" evidence="7">
    <location>
        <begin position="354"/>
        <end position="375"/>
    </location>
</feature>
<proteinExistence type="predicted"/>
<keyword evidence="3" id="KW-0479">Metal-binding</keyword>
<dbReference type="EMBL" id="JAGTJQ010000003">
    <property type="protein sequence ID" value="KAH7035200.1"/>
    <property type="molecule type" value="Genomic_DNA"/>
</dbReference>
<dbReference type="InterPro" id="IPR045121">
    <property type="entry name" value="CoAse"/>
</dbReference>
<reference evidence="8" key="1">
    <citation type="journal article" date="2021" name="Nat. Commun.">
        <title>Genetic determinants of endophytism in the Arabidopsis root mycobiome.</title>
        <authorList>
            <person name="Mesny F."/>
            <person name="Miyauchi S."/>
            <person name="Thiergart T."/>
            <person name="Pickel B."/>
            <person name="Atanasova L."/>
            <person name="Karlsson M."/>
            <person name="Huettel B."/>
            <person name="Barry K.W."/>
            <person name="Haridas S."/>
            <person name="Chen C."/>
            <person name="Bauer D."/>
            <person name="Andreopoulos W."/>
            <person name="Pangilinan J."/>
            <person name="LaButti K."/>
            <person name="Riley R."/>
            <person name="Lipzen A."/>
            <person name="Clum A."/>
            <person name="Drula E."/>
            <person name="Henrissat B."/>
            <person name="Kohler A."/>
            <person name="Grigoriev I.V."/>
            <person name="Martin F.M."/>
            <person name="Hacquard S."/>
        </authorList>
    </citation>
    <scope>NUCLEOTIDE SEQUENCE</scope>
    <source>
        <strain evidence="8">MPI-CAGE-CH-0230</strain>
    </source>
</reference>
<evidence type="ECO:0000313" key="9">
    <source>
        <dbReference type="Proteomes" id="UP000756346"/>
    </source>
</evidence>
<evidence type="ECO:0000256" key="3">
    <source>
        <dbReference type="ARBA" id="ARBA00022723"/>
    </source>
</evidence>
<dbReference type="RefSeq" id="XP_046015293.1">
    <property type="nucleotide sequence ID" value="XM_046158340.1"/>
</dbReference>
<dbReference type="OrthoDB" id="206213at2759"/>